<accession>A0A2W1JZF0</accession>
<dbReference type="Proteomes" id="UP000248857">
    <property type="component" value="Unassembled WGS sequence"/>
</dbReference>
<dbReference type="GO" id="GO:0090529">
    <property type="term" value="P:cell septum assembly"/>
    <property type="evidence" value="ECO:0007669"/>
    <property type="project" value="InterPro"/>
</dbReference>
<gene>
    <name evidence="1" type="primary">sepF_3</name>
    <name evidence="1" type="ORF">C1752_01542</name>
</gene>
<dbReference type="EMBL" id="PQWO01000004">
    <property type="protein sequence ID" value="PZD73841.1"/>
    <property type="molecule type" value="Genomic_DNA"/>
</dbReference>
<evidence type="ECO:0000313" key="1">
    <source>
        <dbReference type="EMBL" id="PZD73841.1"/>
    </source>
</evidence>
<dbReference type="RefSeq" id="WP_110985521.1">
    <property type="nucleotide sequence ID" value="NZ_CAWNWM010000004.1"/>
</dbReference>
<dbReference type="InterPro" id="IPR007561">
    <property type="entry name" value="Cell_div_SepF/SepF-rel"/>
</dbReference>
<dbReference type="OrthoDB" id="9815206at2"/>
<name>A0A2W1JZF0_9CYAN</name>
<sequence length="294" mass="33544">MEETGLPLLGQLIYTSFEQEGFKLLASEQVPTQIQQFFHCHIVDRHWDSLEPPPPEHRAVYLYQTTLADCLFGWFYNDAMDEFGRNVPYFICYYYSGQQHSVPLDKIFSCLHKGPVAWLDRKYVPASLDPIIVPSPLSYQPVRKGVEIPVNVRLQCDLSLQQKHLLNISTSAFAHQGSTPLQVNTNSTRSHTPILRETKPTTYNSHIVIVEVQGWIEAIQAIQALKQCKTVILKLHRLEPMFVQRITDFVRGGIFSIDGRAEWLNDQTLLLLPKAVANNLSTHNNSGYMHRSAS</sequence>
<dbReference type="AlphaFoldDB" id="A0A2W1JZF0"/>
<comment type="caution">
    <text evidence="1">The sequence shown here is derived from an EMBL/GenBank/DDBJ whole genome shotgun (WGS) entry which is preliminary data.</text>
</comment>
<dbReference type="Gene3D" id="3.30.110.150">
    <property type="entry name" value="SepF-like protein"/>
    <property type="match status" value="1"/>
</dbReference>
<keyword evidence="1" id="KW-0132">Cell division</keyword>
<protein>
    <submittedName>
        <fullName evidence="1">Cell division protein SepF</fullName>
    </submittedName>
</protein>
<evidence type="ECO:0000313" key="2">
    <source>
        <dbReference type="Proteomes" id="UP000248857"/>
    </source>
</evidence>
<keyword evidence="1" id="KW-0131">Cell cycle</keyword>
<dbReference type="InterPro" id="IPR038594">
    <property type="entry name" value="SepF-like_sf"/>
</dbReference>
<keyword evidence="2" id="KW-1185">Reference proteome</keyword>
<proteinExistence type="predicted"/>
<dbReference type="Pfam" id="PF04472">
    <property type="entry name" value="SepF"/>
    <property type="match status" value="1"/>
</dbReference>
<reference evidence="1 2" key="1">
    <citation type="journal article" date="2018" name="Sci. Rep.">
        <title>A novel species of the marine cyanobacterium Acaryochloris with a unique pigment content and lifestyle.</title>
        <authorList>
            <person name="Partensky F."/>
            <person name="Six C."/>
            <person name="Ratin M."/>
            <person name="Garczarek L."/>
            <person name="Vaulot D."/>
            <person name="Probert I."/>
            <person name="Calteau A."/>
            <person name="Gourvil P."/>
            <person name="Marie D."/>
            <person name="Grebert T."/>
            <person name="Bouchier C."/>
            <person name="Le Panse S."/>
            <person name="Gachenot M."/>
            <person name="Rodriguez F."/>
            <person name="Garrido J.L."/>
        </authorList>
    </citation>
    <scope>NUCLEOTIDE SEQUENCE [LARGE SCALE GENOMIC DNA]</scope>
    <source>
        <strain evidence="1 2">RCC1774</strain>
    </source>
</reference>
<organism evidence="1 2">
    <name type="scientific">Acaryochloris thomasi RCC1774</name>
    <dbReference type="NCBI Taxonomy" id="1764569"/>
    <lineage>
        <taxon>Bacteria</taxon>
        <taxon>Bacillati</taxon>
        <taxon>Cyanobacteriota</taxon>
        <taxon>Cyanophyceae</taxon>
        <taxon>Acaryochloridales</taxon>
        <taxon>Acaryochloridaceae</taxon>
        <taxon>Acaryochloris</taxon>
        <taxon>Acaryochloris thomasi</taxon>
    </lineage>
</organism>